<reference evidence="3 4" key="1">
    <citation type="journal article" date="2011" name="Int. J. Syst. Evol. Microbiol.">
        <title>Zhongshania antarctica gen. nov., sp. nov. and Zhongshania guokunii sp. nov., gammaproteobacteria respectively isolated from coastal attached (fast) ice and surface seawater of the Antarctic.</title>
        <authorList>
            <person name="Li H.J."/>
            <person name="Zhang X.Y."/>
            <person name="Chen C.X."/>
            <person name="Zhang Y.J."/>
            <person name="Gao Z.M."/>
            <person name="Yu Y."/>
            <person name="Chen X.L."/>
            <person name="Chen B."/>
            <person name="Zhang Y.Z."/>
        </authorList>
    </citation>
    <scope>NUCLEOTIDE SEQUENCE [LARGE SCALE GENOMIC DNA]</scope>
    <source>
        <strain evidence="3 4">ZS6-22T</strain>
    </source>
</reference>
<evidence type="ECO:0000256" key="1">
    <source>
        <dbReference type="ARBA" id="ARBA00006817"/>
    </source>
</evidence>
<name>A0ABV3U1V4_9GAMM</name>
<evidence type="ECO:0000259" key="2">
    <source>
        <dbReference type="Pfam" id="PF08327"/>
    </source>
</evidence>
<feature type="domain" description="Activator of Hsp90 ATPase homologue 1/2-like C-terminal" evidence="2">
    <location>
        <begin position="10"/>
        <end position="133"/>
    </location>
</feature>
<comment type="caution">
    <text evidence="3">The sequence shown here is derived from an EMBL/GenBank/DDBJ whole genome shotgun (WGS) entry which is preliminary data.</text>
</comment>
<dbReference type="Gene3D" id="3.30.530.20">
    <property type="match status" value="1"/>
</dbReference>
<dbReference type="Proteomes" id="UP001557485">
    <property type="component" value="Unassembled WGS sequence"/>
</dbReference>
<proteinExistence type="inferred from homology"/>
<comment type="similarity">
    <text evidence="1">Belongs to the AHA1 family.</text>
</comment>
<dbReference type="InterPro" id="IPR013538">
    <property type="entry name" value="ASHA1/2-like_C"/>
</dbReference>
<dbReference type="CDD" id="cd08897">
    <property type="entry name" value="SRPBCC_CalC_Aha1-like_4"/>
    <property type="match status" value="1"/>
</dbReference>
<dbReference type="RefSeq" id="WP_368380104.1">
    <property type="nucleotide sequence ID" value="NZ_JBFRYA010000001.1"/>
</dbReference>
<protein>
    <submittedName>
        <fullName evidence="3">SRPBCC family protein</fullName>
    </submittedName>
</protein>
<evidence type="ECO:0000313" key="3">
    <source>
        <dbReference type="EMBL" id="MEX1667803.1"/>
    </source>
</evidence>
<dbReference type="InterPro" id="IPR023393">
    <property type="entry name" value="START-like_dom_sf"/>
</dbReference>
<sequence length="137" mass="15749">MKISIETEVKAPLSTVWDSWVTPEDITSWNFAIDEWCCPKAEINLHVGEKFSYRMEAKDGSMGFDFEGTFTKVTLHESIHFKLEDNRVATVEFLETNGAVKVVETFEAEDKNSAEQQKQGWQSILNNFKKYVESKSN</sequence>
<accession>A0ABV3U1V4</accession>
<organism evidence="3 4">
    <name type="scientific">Zhongshania guokunii</name>
    <dbReference type="NCBI Taxonomy" id="641783"/>
    <lineage>
        <taxon>Bacteria</taxon>
        <taxon>Pseudomonadati</taxon>
        <taxon>Pseudomonadota</taxon>
        <taxon>Gammaproteobacteria</taxon>
        <taxon>Cellvibrionales</taxon>
        <taxon>Spongiibacteraceae</taxon>
        <taxon>Zhongshania</taxon>
    </lineage>
</organism>
<dbReference type="EMBL" id="JBFRYA010000001">
    <property type="protein sequence ID" value="MEX1667803.1"/>
    <property type="molecule type" value="Genomic_DNA"/>
</dbReference>
<gene>
    <name evidence="3" type="ORF">AB4876_02715</name>
</gene>
<dbReference type="Pfam" id="PF08327">
    <property type="entry name" value="AHSA1"/>
    <property type="match status" value="1"/>
</dbReference>
<dbReference type="SUPFAM" id="SSF55961">
    <property type="entry name" value="Bet v1-like"/>
    <property type="match status" value="1"/>
</dbReference>
<keyword evidence="4" id="KW-1185">Reference proteome</keyword>
<evidence type="ECO:0000313" key="4">
    <source>
        <dbReference type="Proteomes" id="UP001557485"/>
    </source>
</evidence>